<dbReference type="Gene3D" id="3.30.470.30">
    <property type="entry name" value="DNA ligase/mRNA capping enzyme"/>
    <property type="match status" value="1"/>
</dbReference>
<keyword evidence="17" id="KW-0175">Coiled coil</keyword>
<dbReference type="RefSeq" id="WP_169099058.1">
    <property type="nucleotide sequence ID" value="NZ_JABBVZ010000026.1"/>
</dbReference>
<feature type="coiled-coil region" evidence="17">
    <location>
        <begin position="3"/>
        <end position="50"/>
    </location>
</feature>
<keyword evidence="6 15" id="KW-0479">Metal-binding</keyword>
<dbReference type="AlphaFoldDB" id="A0A7Y0L448"/>
<dbReference type="InterPro" id="IPR036420">
    <property type="entry name" value="BRCT_dom_sf"/>
</dbReference>
<evidence type="ECO:0000256" key="11">
    <source>
        <dbReference type="ARBA" id="ARBA00023204"/>
    </source>
</evidence>
<evidence type="ECO:0000256" key="9">
    <source>
        <dbReference type="ARBA" id="ARBA00022842"/>
    </source>
</evidence>
<dbReference type="EMBL" id="JABBVZ010000026">
    <property type="protein sequence ID" value="NMP22597.1"/>
    <property type="molecule type" value="Genomic_DNA"/>
</dbReference>
<dbReference type="PROSITE" id="PS50172">
    <property type="entry name" value="BRCT"/>
    <property type="match status" value="1"/>
</dbReference>
<dbReference type="SMART" id="SM00292">
    <property type="entry name" value="BRCT"/>
    <property type="match status" value="1"/>
</dbReference>
<gene>
    <name evidence="15 19" type="primary">ligA</name>
    <name evidence="19" type="ORF">HIJ39_09565</name>
</gene>
<comment type="function">
    <text evidence="1 15">DNA ligase that catalyzes the formation of phosphodiester linkages between 5'-phosphoryl and 3'-hydroxyl groups in double-stranded DNA using NAD as a coenzyme and as the energy source for the reaction. It is essential for DNA replication and repair of damaged DNA.</text>
</comment>
<dbReference type="InterPro" id="IPR018239">
    <property type="entry name" value="DNA_ligase_AS"/>
</dbReference>
<feature type="binding site" evidence="15">
    <location>
        <begin position="83"/>
        <end position="84"/>
    </location>
    <ligand>
        <name>NAD(+)</name>
        <dbReference type="ChEBI" id="CHEBI:57540"/>
    </ligand>
</feature>
<dbReference type="GO" id="GO:0003911">
    <property type="term" value="F:DNA ligase (NAD+) activity"/>
    <property type="evidence" value="ECO:0007669"/>
    <property type="project" value="UniProtKB-UniRule"/>
</dbReference>
<dbReference type="NCBIfam" id="NF005932">
    <property type="entry name" value="PRK07956.1"/>
    <property type="match status" value="1"/>
</dbReference>
<keyword evidence="8 15" id="KW-0862">Zinc</keyword>
<evidence type="ECO:0000256" key="16">
    <source>
        <dbReference type="RuleBase" id="RU000618"/>
    </source>
</evidence>
<keyword evidence="7 15" id="KW-0227">DNA damage</keyword>
<dbReference type="SMART" id="SM00532">
    <property type="entry name" value="LIGANc"/>
    <property type="match status" value="1"/>
</dbReference>
<dbReference type="CDD" id="cd00114">
    <property type="entry name" value="LIGANc"/>
    <property type="match status" value="1"/>
</dbReference>
<organism evidence="19 20">
    <name type="scientific">Sulfobacillus harzensis</name>
    <dbReference type="NCBI Taxonomy" id="2729629"/>
    <lineage>
        <taxon>Bacteria</taxon>
        <taxon>Bacillati</taxon>
        <taxon>Bacillota</taxon>
        <taxon>Clostridia</taxon>
        <taxon>Eubacteriales</taxon>
        <taxon>Clostridiales Family XVII. Incertae Sedis</taxon>
        <taxon>Sulfobacillus</taxon>
    </lineage>
</organism>
<comment type="similarity">
    <text evidence="14 15">Belongs to the NAD-dependent DNA ligase family. LigA subfamily.</text>
</comment>
<dbReference type="InterPro" id="IPR001357">
    <property type="entry name" value="BRCT_dom"/>
</dbReference>
<dbReference type="FunFam" id="2.40.50.140:FF:000012">
    <property type="entry name" value="DNA ligase"/>
    <property type="match status" value="1"/>
</dbReference>
<feature type="domain" description="BRCT" evidence="18">
    <location>
        <begin position="590"/>
        <end position="672"/>
    </location>
</feature>
<dbReference type="CDD" id="cd17748">
    <property type="entry name" value="BRCT_DNA_ligase_like"/>
    <property type="match status" value="1"/>
</dbReference>
<evidence type="ECO:0000256" key="7">
    <source>
        <dbReference type="ARBA" id="ARBA00022763"/>
    </source>
</evidence>
<dbReference type="InterPro" id="IPR010994">
    <property type="entry name" value="RuvA_2-like"/>
</dbReference>
<feature type="binding site" evidence="15">
    <location>
        <position position="431"/>
    </location>
    <ligand>
        <name>Zn(2+)</name>
        <dbReference type="ChEBI" id="CHEBI:29105"/>
    </ligand>
</feature>
<dbReference type="SMART" id="SM00278">
    <property type="entry name" value="HhH1"/>
    <property type="match status" value="3"/>
</dbReference>
<comment type="catalytic activity">
    <reaction evidence="13 15 16">
        <text>NAD(+) + (deoxyribonucleotide)n-3'-hydroxyl + 5'-phospho-(deoxyribonucleotide)m = (deoxyribonucleotide)n+m + AMP + beta-nicotinamide D-nucleotide.</text>
        <dbReference type="EC" id="6.5.1.2"/>
    </reaction>
</comment>
<dbReference type="Pfam" id="PF14520">
    <property type="entry name" value="HHH_5"/>
    <property type="match status" value="1"/>
</dbReference>
<dbReference type="InterPro" id="IPR013840">
    <property type="entry name" value="DNAligase_N"/>
</dbReference>
<dbReference type="GO" id="GO:0006260">
    <property type="term" value="P:DNA replication"/>
    <property type="evidence" value="ECO:0007669"/>
    <property type="project" value="UniProtKB-KW"/>
</dbReference>
<dbReference type="NCBIfam" id="TIGR00575">
    <property type="entry name" value="dnlj"/>
    <property type="match status" value="1"/>
</dbReference>
<dbReference type="Gene3D" id="2.40.50.140">
    <property type="entry name" value="Nucleic acid-binding proteins"/>
    <property type="match status" value="1"/>
</dbReference>
<dbReference type="InterPro" id="IPR012340">
    <property type="entry name" value="NA-bd_OB-fold"/>
</dbReference>
<feature type="binding site" evidence="15">
    <location>
        <position position="172"/>
    </location>
    <ligand>
        <name>NAD(+)</name>
        <dbReference type="ChEBI" id="CHEBI:57540"/>
    </ligand>
</feature>
<feature type="binding site" evidence="15">
    <location>
        <position position="313"/>
    </location>
    <ligand>
        <name>NAD(+)</name>
        <dbReference type="ChEBI" id="CHEBI:57540"/>
    </ligand>
</feature>
<evidence type="ECO:0000256" key="2">
    <source>
        <dbReference type="ARBA" id="ARBA00012722"/>
    </source>
</evidence>
<keyword evidence="4 15" id="KW-0436">Ligase</keyword>
<evidence type="ECO:0000256" key="10">
    <source>
        <dbReference type="ARBA" id="ARBA00023027"/>
    </source>
</evidence>
<protein>
    <recommendedName>
        <fullName evidence="3 15">DNA ligase</fullName>
        <ecNumber evidence="2 15">6.5.1.2</ecNumber>
    </recommendedName>
    <alternativeName>
        <fullName evidence="15">Polydeoxyribonucleotide synthase [NAD(+)]</fullName>
    </alternativeName>
</protein>
<dbReference type="FunFam" id="1.10.150.20:FF:000007">
    <property type="entry name" value="DNA ligase"/>
    <property type="match status" value="1"/>
</dbReference>
<evidence type="ECO:0000256" key="6">
    <source>
        <dbReference type="ARBA" id="ARBA00022723"/>
    </source>
</evidence>
<dbReference type="PANTHER" id="PTHR23389:SF9">
    <property type="entry name" value="DNA LIGASE"/>
    <property type="match status" value="1"/>
</dbReference>
<dbReference type="Pfam" id="PF01653">
    <property type="entry name" value="DNA_ligase_aden"/>
    <property type="match status" value="1"/>
</dbReference>
<comment type="caution">
    <text evidence="19">The sequence shown here is derived from an EMBL/GenBank/DDBJ whole genome shotgun (WGS) entry which is preliminary data.</text>
</comment>
<dbReference type="Gene3D" id="1.10.150.20">
    <property type="entry name" value="5' to 3' exonuclease, C-terminal subdomain"/>
    <property type="match status" value="2"/>
</dbReference>
<dbReference type="GO" id="GO:0046872">
    <property type="term" value="F:metal ion binding"/>
    <property type="evidence" value="ECO:0007669"/>
    <property type="project" value="UniProtKB-KW"/>
</dbReference>
<dbReference type="Gene3D" id="1.10.287.610">
    <property type="entry name" value="Helix hairpin bin"/>
    <property type="match status" value="1"/>
</dbReference>
<dbReference type="SUPFAM" id="SSF56091">
    <property type="entry name" value="DNA ligase/mRNA capping enzyme, catalytic domain"/>
    <property type="match status" value="1"/>
</dbReference>
<evidence type="ECO:0000256" key="14">
    <source>
        <dbReference type="ARBA" id="ARBA00060881"/>
    </source>
</evidence>
<evidence type="ECO:0000256" key="8">
    <source>
        <dbReference type="ARBA" id="ARBA00022833"/>
    </source>
</evidence>
<dbReference type="FunFam" id="1.10.150.20:FF:000006">
    <property type="entry name" value="DNA ligase"/>
    <property type="match status" value="1"/>
</dbReference>
<keyword evidence="20" id="KW-1185">Reference proteome</keyword>
<dbReference type="GO" id="GO:0003677">
    <property type="term" value="F:DNA binding"/>
    <property type="evidence" value="ECO:0007669"/>
    <property type="project" value="InterPro"/>
</dbReference>
<dbReference type="GO" id="GO:0006281">
    <property type="term" value="P:DNA repair"/>
    <property type="evidence" value="ECO:0007669"/>
    <property type="project" value="UniProtKB-KW"/>
</dbReference>
<name>A0A7Y0L448_9FIRM</name>
<evidence type="ECO:0000256" key="5">
    <source>
        <dbReference type="ARBA" id="ARBA00022705"/>
    </source>
</evidence>
<dbReference type="Pfam" id="PF03120">
    <property type="entry name" value="OB_DNA_ligase"/>
    <property type="match status" value="1"/>
</dbReference>
<dbReference type="SUPFAM" id="SSF50249">
    <property type="entry name" value="Nucleic acid-binding proteins"/>
    <property type="match status" value="1"/>
</dbReference>
<dbReference type="PROSITE" id="PS01055">
    <property type="entry name" value="DNA_LIGASE_N1"/>
    <property type="match status" value="1"/>
</dbReference>
<dbReference type="InterPro" id="IPR033136">
    <property type="entry name" value="DNA_ligase_CS"/>
</dbReference>
<dbReference type="InterPro" id="IPR001679">
    <property type="entry name" value="DNA_ligase"/>
</dbReference>
<dbReference type="PROSITE" id="PS01056">
    <property type="entry name" value="DNA_LIGASE_N2"/>
    <property type="match status" value="1"/>
</dbReference>
<keyword evidence="9 15" id="KW-0460">Magnesium</keyword>
<dbReference type="HAMAP" id="MF_01588">
    <property type="entry name" value="DNA_ligase_A"/>
    <property type="match status" value="1"/>
</dbReference>
<dbReference type="Proteomes" id="UP000533476">
    <property type="component" value="Unassembled WGS sequence"/>
</dbReference>
<dbReference type="PIRSF" id="PIRSF001604">
    <property type="entry name" value="LigA"/>
    <property type="match status" value="1"/>
</dbReference>
<sequence length="672" mass="74585">MEREAAKERIEALRQVLDTYRRQYYLDNQSEVTDAEYDQLVHELEGLEKEFPEFRSISSPTETVGGGLSPEFKTVRFLKPVLSLGNLHSKEEFFEYARRVEGWLNKPGPLPWTMELKIDGLSVVLDYQEGRLLRAATRGDGLVGEDVTANVREIQAVPTRLNAPISGQFRGEVYLPRSRFAAINGDRAERGLPLFANPRNAAAGSLRQLDPAITRERGLAAFVYEIRELTQGPDIERQSHALQALAEWGFSVEPHWRLCQTDEDVQAFIDTFLGERPPLDFDIDGLVVKLDRLDWQRELGATQKSPRWAMAYKFPPEEALTRVQDIVISVGRTGTLTPTAELEPVILAGTRVSRASLHNEDILRTLDVRIGDSVFVRKAGEIIPEVVRVETRLRPDDAVPFEFPKRCPACGGPVVRVPGESAHRCTAGLSCPAQLRESLIHFASRDAMDIEGLGEKTVDLLLESRLIGSVSDIYRLTLESLLTLPRFAEVSAEKLLQNIERSKSQPLARLIYGLGIRFVGERGGVTLARHFGHMHALMDASLEDLTAVPDVGPRTAESVRQFFDAPVNRAVIADLESLGVNMAQPRETSAEALPLAGQTFVLTGTLSRLTRKEAAARLEALGAKVASSVSQSTNAVIYGEKPGFKLARARELGISTMDEQEFFAWLANQGEN</sequence>
<reference evidence="19 20" key="1">
    <citation type="submission" date="2020-04" db="EMBL/GenBank/DDBJ databases">
        <authorList>
            <person name="Zhang R."/>
            <person name="Schippers A."/>
        </authorList>
    </citation>
    <scope>NUCLEOTIDE SEQUENCE [LARGE SCALE GENOMIC DNA]</scope>
    <source>
        <strain evidence="19 20">DSM 109850</strain>
    </source>
</reference>
<evidence type="ECO:0000256" key="4">
    <source>
        <dbReference type="ARBA" id="ARBA00022598"/>
    </source>
</evidence>
<comment type="cofactor">
    <cofactor evidence="15">
        <name>Mg(2+)</name>
        <dbReference type="ChEBI" id="CHEBI:18420"/>
    </cofactor>
    <cofactor evidence="15">
        <name>Mn(2+)</name>
        <dbReference type="ChEBI" id="CHEBI:29035"/>
    </cofactor>
</comment>
<dbReference type="InterPro" id="IPR004149">
    <property type="entry name" value="Znf_DNAligase_C4"/>
</dbReference>
<feature type="binding site" evidence="15">
    <location>
        <position position="115"/>
    </location>
    <ligand>
        <name>NAD(+)</name>
        <dbReference type="ChEBI" id="CHEBI:57540"/>
    </ligand>
</feature>
<dbReference type="Pfam" id="PF00533">
    <property type="entry name" value="BRCT"/>
    <property type="match status" value="1"/>
</dbReference>
<dbReference type="EC" id="6.5.1.2" evidence="2 15"/>
<dbReference type="InterPro" id="IPR004150">
    <property type="entry name" value="NAD_DNA_ligase_OB"/>
</dbReference>
<feature type="binding site" evidence="15">
    <location>
        <position position="289"/>
    </location>
    <ligand>
        <name>NAD(+)</name>
        <dbReference type="ChEBI" id="CHEBI:57540"/>
    </ligand>
</feature>
<dbReference type="PANTHER" id="PTHR23389">
    <property type="entry name" value="CHROMOSOME TRANSMISSION FIDELITY FACTOR 18"/>
    <property type="match status" value="1"/>
</dbReference>
<dbReference type="Gene3D" id="6.20.10.30">
    <property type="match status" value="1"/>
</dbReference>
<keyword evidence="12 15" id="KW-0464">Manganese</keyword>
<evidence type="ECO:0000259" key="18">
    <source>
        <dbReference type="PROSITE" id="PS50172"/>
    </source>
</evidence>
<feature type="binding site" evidence="15">
    <location>
        <position position="138"/>
    </location>
    <ligand>
        <name>NAD(+)</name>
        <dbReference type="ChEBI" id="CHEBI:57540"/>
    </ligand>
</feature>
<evidence type="ECO:0000313" key="20">
    <source>
        <dbReference type="Proteomes" id="UP000533476"/>
    </source>
</evidence>
<feature type="binding site" evidence="15">
    <location>
        <begin position="34"/>
        <end position="38"/>
    </location>
    <ligand>
        <name>NAD(+)</name>
        <dbReference type="ChEBI" id="CHEBI:57540"/>
    </ligand>
</feature>
<dbReference type="GO" id="GO:0005829">
    <property type="term" value="C:cytosol"/>
    <property type="evidence" value="ECO:0007669"/>
    <property type="project" value="TreeGrafter"/>
</dbReference>
<evidence type="ECO:0000256" key="17">
    <source>
        <dbReference type="SAM" id="Coils"/>
    </source>
</evidence>
<dbReference type="InterPro" id="IPR003583">
    <property type="entry name" value="Hlx-hairpin-Hlx_DNA-bd_motif"/>
</dbReference>
<evidence type="ECO:0000256" key="15">
    <source>
        <dbReference type="HAMAP-Rule" id="MF_01588"/>
    </source>
</evidence>
<dbReference type="Pfam" id="PF03119">
    <property type="entry name" value="DNA_ligase_ZBD"/>
    <property type="match status" value="1"/>
</dbReference>
<dbReference type="SUPFAM" id="SSF52113">
    <property type="entry name" value="BRCT domain"/>
    <property type="match status" value="1"/>
</dbReference>
<dbReference type="Gene3D" id="3.40.50.10190">
    <property type="entry name" value="BRCT domain"/>
    <property type="match status" value="1"/>
</dbReference>
<accession>A0A7Y0L448</accession>
<evidence type="ECO:0000256" key="3">
    <source>
        <dbReference type="ARBA" id="ARBA00013308"/>
    </source>
</evidence>
<feature type="binding site" evidence="15">
    <location>
        <position position="410"/>
    </location>
    <ligand>
        <name>Zn(2+)</name>
        <dbReference type="ChEBI" id="CHEBI:29105"/>
    </ligand>
</feature>
<comment type="caution">
    <text evidence="15">Lacks conserved residue(s) required for the propagation of feature annotation.</text>
</comment>
<feature type="active site" description="N6-AMP-lysine intermediate" evidence="15">
    <location>
        <position position="117"/>
    </location>
</feature>
<keyword evidence="11 15" id="KW-0234">DNA repair</keyword>
<keyword evidence="10 15" id="KW-0520">NAD</keyword>
<dbReference type="SUPFAM" id="SSF47781">
    <property type="entry name" value="RuvA domain 2-like"/>
    <property type="match status" value="1"/>
</dbReference>
<keyword evidence="5 15" id="KW-0235">DNA replication</keyword>
<evidence type="ECO:0000256" key="1">
    <source>
        <dbReference type="ARBA" id="ARBA00004067"/>
    </source>
</evidence>
<evidence type="ECO:0000313" key="19">
    <source>
        <dbReference type="EMBL" id="NMP22597.1"/>
    </source>
</evidence>
<evidence type="ECO:0000256" key="13">
    <source>
        <dbReference type="ARBA" id="ARBA00034005"/>
    </source>
</evidence>
<feature type="binding site" evidence="15">
    <location>
        <position position="407"/>
    </location>
    <ligand>
        <name>Zn(2+)</name>
        <dbReference type="ChEBI" id="CHEBI:29105"/>
    </ligand>
</feature>
<dbReference type="InterPro" id="IPR041663">
    <property type="entry name" value="DisA/LigA_HHH"/>
</dbReference>
<proteinExistence type="inferred from homology"/>
<evidence type="ECO:0000256" key="12">
    <source>
        <dbReference type="ARBA" id="ARBA00023211"/>
    </source>
</evidence>
<dbReference type="Pfam" id="PF12826">
    <property type="entry name" value="HHH_2"/>
    <property type="match status" value="1"/>
</dbReference>
<dbReference type="InterPro" id="IPR013839">
    <property type="entry name" value="DNAligase_adenylation"/>
</dbReference>